<dbReference type="PANTHER" id="PTHR48043">
    <property type="entry name" value="EG:EG0003.4 PROTEIN-RELATED"/>
    <property type="match status" value="1"/>
</dbReference>
<evidence type="ECO:0000313" key="13">
    <source>
        <dbReference type="WBParaSite" id="PTRK_0000314100.2"/>
    </source>
</evidence>
<dbReference type="PANTHER" id="PTHR48043:SF23">
    <property type="entry name" value="UDP-GLUCURONOSYLTRANSFERASE"/>
    <property type="match status" value="1"/>
</dbReference>
<evidence type="ECO:0000256" key="7">
    <source>
        <dbReference type="ARBA" id="ARBA00022729"/>
    </source>
</evidence>
<dbReference type="Gene3D" id="3.40.50.2000">
    <property type="entry name" value="Glycogen Phosphorylase B"/>
    <property type="match status" value="1"/>
</dbReference>
<evidence type="ECO:0000256" key="2">
    <source>
        <dbReference type="ARBA" id="ARBA00009995"/>
    </source>
</evidence>
<dbReference type="GO" id="GO:0015020">
    <property type="term" value="F:glucuronosyltransferase activity"/>
    <property type="evidence" value="ECO:0007669"/>
    <property type="project" value="UniProtKB-EC"/>
</dbReference>
<name>A0A0N4Z7I6_PARTI</name>
<dbReference type="Pfam" id="PF00201">
    <property type="entry name" value="UDPGT"/>
    <property type="match status" value="1"/>
</dbReference>
<evidence type="ECO:0000256" key="8">
    <source>
        <dbReference type="ARBA" id="ARBA00022989"/>
    </source>
</evidence>
<organism evidence="12 13">
    <name type="scientific">Parastrongyloides trichosuri</name>
    <name type="common">Possum-specific nematode worm</name>
    <dbReference type="NCBI Taxonomy" id="131310"/>
    <lineage>
        <taxon>Eukaryota</taxon>
        <taxon>Metazoa</taxon>
        <taxon>Ecdysozoa</taxon>
        <taxon>Nematoda</taxon>
        <taxon>Chromadorea</taxon>
        <taxon>Rhabditida</taxon>
        <taxon>Tylenchina</taxon>
        <taxon>Panagrolaimomorpha</taxon>
        <taxon>Strongyloidoidea</taxon>
        <taxon>Strongyloididae</taxon>
        <taxon>Parastrongyloides</taxon>
    </lineage>
</organism>
<keyword evidence="6 11" id="KW-0812">Transmembrane</keyword>
<evidence type="ECO:0000256" key="4">
    <source>
        <dbReference type="ARBA" id="ARBA00022676"/>
    </source>
</evidence>
<dbReference type="InterPro" id="IPR050271">
    <property type="entry name" value="UDP-glycosyltransferase"/>
</dbReference>
<dbReference type="Proteomes" id="UP000038045">
    <property type="component" value="Unplaced"/>
</dbReference>
<keyword evidence="12" id="KW-1185">Reference proteome</keyword>
<evidence type="ECO:0000256" key="6">
    <source>
        <dbReference type="ARBA" id="ARBA00022692"/>
    </source>
</evidence>
<evidence type="ECO:0000256" key="9">
    <source>
        <dbReference type="ARBA" id="ARBA00023136"/>
    </source>
</evidence>
<dbReference type="EC" id="2.4.1.17" evidence="3"/>
<comment type="subcellular location">
    <subcellularLocation>
        <location evidence="1">Membrane</location>
        <topology evidence="1">Single-pass membrane protein</topology>
    </subcellularLocation>
</comment>
<dbReference type="CDD" id="cd03784">
    <property type="entry name" value="GT1_Gtf-like"/>
    <property type="match status" value="1"/>
</dbReference>
<evidence type="ECO:0000256" key="3">
    <source>
        <dbReference type="ARBA" id="ARBA00012544"/>
    </source>
</evidence>
<proteinExistence type="inferred from homology"/>
<evidence type="ECO:0000256" key="5">
    <source>
        <dbReference type="ARBA" id="ARBA00022679"/>
    </source>
</evidence>
<keyword evidence="8 11" id="KW-1133">Transmembrane helix</keyword>
<sequence>MIALKSLIFLLYLTSINGYKILIFNPKLGHSHVNFMSQMTKLLVNAGHDVFVVSSNIDAKLKDPYHLPGKIYNIKPSEKLVQFATNEDFVKDIWKSSKDIIGQMTIMNLFIEASRLQGLTTINDKELEKFILSQKFDVAISEGMYVYMFGLFKHWQIETTIVATSSVMFDNWYPMFGIPFPASYVPSAMHGSSDKMTYGERATNILTHYFVSYLSGFDSEYTTLQDVFDEKYGKGFYVAKKIMTEGSFVLINSNPFLDIPTPKSPKMIEVSGIGKPKPKPLDKEFDEILSRRSKTILISFGSVAKSTFMGQDLKDGILETIKSLPNITFIWKYETPEDGHGKGIENLILSKWVPQNDILNDKRLSLFITHGGMGSTTEVAFNNVPALAVPIFGDQMRNAKLLERLEIGLAVEKDILKNPKQLKEKILEVLNNDKYRINSIKTATMLQNRPIASEELLVKHVEFACRFGKLPMLDLASKDMGFIEYYNLDIIIPFIFILLSITYGMIKISCKLITKIFSKKIKKD</sequence>
<keyword evidence="7" id="KW-0732">Signal</keyword>
<dbReference type="InterPro" id="IPR002213">
    <property type="entry name" value="UDP_glucos_trans"/>
</dbReference>
<keyword evidence="9 11" id="KW-0472">Membrane</keyword>
<protein>
    <recommendedName>
        <fullName evidence="3">glucuronosyltransferase</fullName>
        <ecNumber evidence="3">2.4.1.17</ecNumber>
    </recommendedName>
</protein>
<dbReference type="AlphaFoldDB" id="A0A0N4Z7I6"/>
<evidence type="ECO:0000256" key="11">
    <source>
        <dbReference type="SAM" id="Phobius"/>
    </source>
</evidence>
<evidence type="ECO:0000256" key="1">
    <source>
        <dbReference type="ARBA" id="ARBA00004167"/>
    </source>
</evidence>
<comment type="catalytic activity">
    <reaction evidence="10">
        <text>glucuronate acceptor + UDP-alpha-D-glucuronate = acceptor beta-D-glucuronoside + UDP + H(+)</text>
        <dbReference type="Rhea" id="RHEA:21032"/>
        <dbReference type="ChEBI" id="CHEBI:15378"/>
        <dbReference type="ChEBI" id="CHEBI:58052"/>
        <dbReference type="ChEBI" id="CHEBI:58223"/>
        <dbReference type="ChEBI" id="CHEBI:132367"/>
        <dbReference type="ChEBI" id="CHEBI:132368"/>
        <dbReference type="EC" id="2.4.1.17"/>
    </reaction>
</comment>
<comment type="similarity">
    <text evidence="2">Belongs to the UDP-glycosyltransferase family.</text>
</comment>
<feature type="transmembrane region" description="Helical" evidence="11">
    <location>
        <begin position="485"/>
        <end position="506"/>
    </location>
</feature>
<dbReference type="FunFam" id="3.40.50.2000:FF:000038">
    <property type="entry name" value="UDP-GlucuronosylTransferase"/>
    <property type="match status" value="1"/>
</dbReference>
<dbReference type="SUPFAM" id="SSF53756">
    <property type="entry name" value="UDP-Glycosyltransferase/glycogen phosphorylase"/>
    <property type="match status" value="1"/>
</dbReference>
<keyword evidence="4" id="KW-0328">Glycosyltransferase</keyword>
<reference evidence="13" key="1">
    <citation type="submission" date="2017-02" db="UniProtKB">
        <authorList>
            <consortium name="WormBaseParasite"/>
        </authorList>
    </citation>
    <scope>IDENTIFICATION</scope>
</reference>
<dbReference type="GO" id="GO:0016020">
    <property type="term" value="C:membrane"/>
    <property type="evidence" value="ECO:0007669"/>
    <property type="project" value="UniProtKB-SubCell"/>
</dbReference>
<dbReference type="WBParaSite" id="PTRK_0000314100.2">
    <property type="protein sequence ID" value="PTRK_0000314100.2"/>
    <property type="gene ID" value="PTRK_0000314100"/>
</dbReference>
<accession>A0A0N4Z7I6</accession>
<evidence type="ECO:0000313" key="12">
    <source>
        <dbReference type="Proteomes" id="UP000038045"/>
    </source>
</evidence>
<evidence type="ECO:0000256" key="10">
    <source>
        <dbReference type="ARBA" id="ARBA00047475"/>
    </source>
</evidence>
<keyword evidence="5" id="KW-0808">Transferase</keyword>